<dbReference type="SMART" id="SM00220">
    <property type="entry name" value="S_TKc"/>
    <property type="match status" value="1"/>
</dbReference>
<evidence type="ECO:0000256" key="4">
    <source>
        <dbReference type="ARBA" id="ARBA00022777"/>
    </source>
</evidence>
<name>A0AAQ3K3I6_9LILI</name>
<evidence type="ECO:0000256" key="2">
    <source>
        <dbReference type="ARBA" id="ARBA00022679"/>
    </source>
</evidence>
<keyword evidence="8" id="KW-1185">Reference proteome</keyword>
<evidence type="ECO:0000259" key="6">
    <source>
        <dbReference type="PROSITE" id="PS50011"/>
    </source>
</evidence>
<dbReference type="GO" id="GO:0005634">
    <property type="term" value="C:nucleus"/>
    <property type="evidence" value="ECO:0007669"/>
    <property type="project" value="TreeGrafter"/>
</dbReference>
<dbReference type="Pfam" id="PF00069">
    <property type="entry name" value="Pkinase"/>
    <property type="match status" value="1"/>
</dbReference>
<accession>A0AAQ3K3I6</accession>
<evidence type="ECO:0000256" key="5">
    <source>
        <dbReference type="ARBA" id="ARBA00022840"/>
    </source>
</evidence>
<dbReference type="SUPFAM" id="SSF56112">
    <property type="entry name" value="Protein kinase-like (PK-like)"/>
    <property type="match status" value="1"/>
</dbReference>
<feature type="domain" description="Protein kinase" evidence="6">
    <location>
        <begin position="155"/>
        <end position="328"/>
    </location>
</feature>
<dbReference type="InterPro" id="IPR011009">
    <property type="entry name" value="Kinase-like_dom_sf"/>
</dbReference>
<proteinExistence type="predicted"/>
<protein>
    <submittedName>
        <fullName evidence="7">Serine/threonine-protein kinase AFC2 isoform X1</fullName>
    </submittedName>
</protein>
<evidence type="ECO:0000313" key="7">
    <source>
        <dbReference type="EMBL" id="WOL01359.1"/>
    </source>
</evidence>
<organism evidence="7 8">
    <name type="scientific">Canna indica</name>
    <name type="common">Indian-shot</name>
    <dbReference type="NCBI Taxonomy" id="4628"/>
    <lineage>
        <taxon>Eukaryota</taxon>
        <taxon>Viridiplantae</taxon>
        <taxon>Streptophyta</taxon>
        <taxon>Embryophyta</taxon>
        <taxon>Tracheophyta</taxon>
        <taxon>Spermatophyta</taxon>
        <taxon>Magnoliopsida</taxon>
        <taxon>Liliopsida</taxon>
        <taxon>Zingiberales</taxon>
        <taxon>Cannaceae</taxon>
        <taxon>Canna</taxon>
    </lineage>
</organism>
<sequence length="328" mass="37759">MREVGVQVEEGIFVIEVDTSDEVRRLRSRTQTSDDQVVAERETKTEDNAVVKSGDETPAIACKRLRIEKWGVEQSLCTGVRKRSLIACMLKARMGMLCGQEINLKSLLSLGTTFNDTCSSHYMKGLIQGPSPPWREDDKDGHYKFELGENLNARYKIHGKMGEGTFGQVLECWDREREEMVAIKIVRGINKYREAAMIEIDMLQQLGKCDKSSSRCVQIRNWFKYLIHICIVFEKLRPSLYEFIRKNSYRSFPIDLVHEFARQLLECVTFMHDMRLIHTDLKPETILLVSPEYIKNLCNWYTRLTDYHSYHTSPAVGALAVGACQSLS</sequence>
<keyword evidence="1" id="KW-0723">Serine/threonine-protein kinase</keyword>
<reference evidence="7 8" key="1">
    <citation type="submission" date="2023-10" db="EMBL/GenBank/DDBJ databases">
        <title>Chromosome-scale genome assembly provides insights into flower coloration mechanisms of Canna indica.</title>
        <authorList>
            <person name="Li C."/>
        </authorList>
    </citation>
    <scope>NUCLEOTIDE SEQUENCE [LARGE SCALE GENOMIC DNA]</scope>
    <source>
        <tissue evidence="7">Flower</tissue>
    </source>
</reference>
<dbReference type="EMBL" id="CP136892">
    <property type="protein sequence ID" value="WOL01359.1"/>
    <property type="molecule type" value="Genomic_DNA"/>
</dbReference>
<dbReference type="Gene3D" id="3.30.200.20">
    <property type="entry name" value="Phosphorylase Kinase, domain 1"/>
    <property type="match status" value="1"/>
</dbReference>
<keyword evidence="3" id="KW-0547">Nucleotide-binding</keyword>
<dbReference type="PANTHER" id="PTHR45646:SF11">
    <property type="entry name" value="SERINE_THREONINE-PROTEIN KINASE DOA"/>
    <property type="match status" value="1"/>
</dbReference>
<gene>
    <name evidence="7" type="ORF">Cni_G10075</name>
</gene>
<dbReference type="AlphaFoldDB" id="A0AAQ3K3I6"/>
<dbReference type="PROSITE" id="PS50011">
    <property type="entry name" value="PROTEIN_KINASE_DOM"/>
    <property type="match status" value="1"/>
</dbReference>
<keyword evidence="4 7" id="KW-0418">Kinase</keyword>
<dbReference type="InterPro" id="IPR051175">
    <property type="entry name" value="CLK_kinases"/>
</dbReference>
<dbReference type="Gene3D" id="1.10.510.10">
    <property type="entry name" value="Transferase(Phosphotransferase) domain 1"/>
    <property type="match status" value="1"/>
</dbReference>
<dbReference type="PANTHER" id="PTHR45646">
    <property type="entry name" value="SERINE/THREONINE-PROTEIN KINASE DOA-RELATED"/>
    <property type="match status" value="1"/>
</dbReference>
<dbReference type="GO" id="GO:0005524">
    <property type="term" value="F:ATP binding"/>
    <property type="evidence" value="ECO:0007669"/>
    <property type="project" value="UniProtKB-KW"/>
</dbReference>
<keyword evidence="5" id="KW-0067">ATP-binding</keyword>
<keyword evidence="2" id="KW-0808">Transferase</keyword>
<dbReference type="InterPro" id="IPR000719">
    <property type="entry name" value="Prot_kinase_dom"/>
</dbReference>
<dbReference type="GO" id="GO:0004674">
    <property type="term" value="F:protein serine/threonine kinase activity"/>
    <property type="evidence" value="ECO:0007669"/>
    <property type="project" value="UniProtKB-KW"/>
</dbReference>
<dbReference type="Proteomes" id="UP001327560">
    <property type="component" value="Chromosome 3"/>
</dbReference>
<evidence type="ECO:0000256" key="3">
    <source>
        <dbReference type="ARBA" id="ARBA00022741"/>
    </source>
</evidence>
<evidence type="ECO:0000313" key="8">
    <source>
        <dbReference type="Proteomes" id="UP001327560"/>
    </source>
</evidence>
<evidence type="ECO:0000256" key="1">
    <source>
        <dbReference type="ARBA" id="ARBA00022527"/>
    </source>
</evidence>